<dbReference type="PROSITE" id="PS51371">
    <property type="entry name" value="CBS"/>
    <property type="match status" value="1"/>
</dbReference>
<dbReference type="CDD" id="cd01949">
    <property type="entry name" value="GGDEF"/>
    <property type="match status" value="1"/>
</dbReference>
<dbReference type="Pfam" id="PF00563">
    <property type="entry name" value="EAL"/>
    <property type="match status" value="1"/>
</dbReference>
<dbReference type="PANTHER" id="PTHR33121:SF76">
    <property type="entry name" value="SIGNALING PROTEIN"/>
    <property type="match status" value="1"/>
</dbReference>
<evidence type="ECO:0000259" key="3">
    <source>
        <dbReference type="PROSITE" id="PS50887"/>
    </source>
</evidence>
<evidence type="ECO:0000313" key="5">
    <source>
        <dbReference type="EMBL" id="GAA0810850.1"/>
    </source>
</evidence>
<dbReference type="SUPFAM" id="SSF55073">
    <property type="entry name" value="Nucleotide cyclase"/>
    <property type="match status" value="1"/>
</dbReference>
<dbReference type="InterPro" id="IPR046342">
    <property type="entry name" value="CBS_dom_sf"/>
</dbReference>
<comment type="caution">
    <text evidence="5">The sequence shown here is derived from an EMBL/GenBank/DDBJ whole genome shotgun (WGS) entry which is preliminary data.</text>
</comment>
<dbReference type="Gene3D" id="3.10.580.10">
    <property type="entry name" value="CBS-domain"/>
    <property type="match status" value="1"/>
</dbReference>
<feature type="domain" description="GGDEF" evidence="3">
    <location>
        <begin position="424"/>
        <end position="578"/>
    </location>
</feature>
<dbReference type="PANTHER" id="PTHR33121">
    <property type="entry name" value="CYCLIC DI-GMP PHOSPHODIESTERASE PDEF"/>
    <property type="match status" value="1"/>
</dbReference>
<keyword evidence="6" id="KW-1185">Reference proteome</keyword>
<dbReference type="Gene3D" id="3.30.70.270">
    <property type="match status" value="1"/>
</dbReference>
<dbReference type="SUPFAM" id="SSF141868">
    <property type="entry name" value="EAL domain-like"/>
    <property type="match status" value="1"/>
</dbReference>
<dbReference type="SUPFAM" id="SSF54631">
    <property type="entry name" value="CBS-domain pair"/>
    <property type="match status" value="1"/>
</dbReference>
<dbReference type="RefSeq" id="WP_343814002.1">
    <property type="nucleotide sequence ID" value="NZ_BAAAFA010000001.1"/>
</dbReference>
<evidence type="ECO:0000313" key="6">
    <source>
        <dbReference type="Proteomes" id="UP001500021"/>
    </source>
</evidence>
<protein>
    <submittedName>
        <fullName evidence="5">Bifunctional diguanylate cyclase/phosphodiesterase</fullName>
    </submittedName>
</protein>
<dbReference type="InterPro" id="IPR000644">
    <property type="entry name" value="CBS_dom"/>
</dbReference>
<dbReference type="InterPro" id="IPR001633">
    <property type="entry name" value="EAL_dom"/>
</dbReference>
<dbReference type="Pfam" id="PF00990">
    <property type="entry name" value="GGDEF"/>
    <property type="match status" value="1"/>
</dbReference>
<accession>A0ABP3WF71</accession>
<dbReference type="Proteomes" id="UP001500021">
    <property type="component" value="Unassembled WGS sequence"/>
</dbReference>
<reference evidence="6" key="1">
    <citation type="journal article" date="2019" name="Int. J. Syst. Evol. Microbiol.">
        <title>The Global Catalogue of Microorganisms (GCM) 10K type strain sequencing project: providing services to taxonomists for standard genome sequencing and annotation.</title>
        <authorList>
            <consortium name="The Broad Institute Genomics Platform"/>
            <consortium name="The Broad Institute Genome Sequencing Center for Infectious Disease"/>
            <person name="Wu L."/>
            <person name="Ma J."/>
        </authorList>
    </citation>
    <scope>NUCLEOTIDE SEQUENCE [LARGE SCALE GENOMIC DNA]</scope>
    <source>
        <strain evidence="6">JCM 15608</strain>
    </source>
</reference>
<dbReference type="InterPro" id="IPR035919">
    <property type="entry name" value="EAL_sf"/>
</dbReference>
<dbReference type="EMBL" id="BAAAFA010000001">
    <property type="protein sequence ID" value="GAA0810850.1"/>
    <property type="molecule type" value="Genomic_DNA"/>
</dbReference>
<dbReference type="CDD" id="cd04598">
    <property type="entry name" value="CBS_pair_GGDEF_EAL"/>
    <property type="match status" value="1"/>
</dbReference>
<evidence type="ECO:0000256" key="1">
    <source>
        <dbReference type="PROSITE-ProRule" id="PRU00703"/>
    </source>
</evidence>
<dbReference type="InterPro" id="IPR043128">
    <property type="entry name" value="Rev_trsase/Diguanyl_cyclase"/>
</dbReference>
<evidence type="ECO:0000259" key="4">
    <source>
        <dbReference type="PROSITE" id="PS51371"/>
    </source>
</evidence>
<sequence>MQLKSTLVNIIQRQQLTAFFQPIYATNANDVYGYEALIRGPSDSPLHNPQALFDAAFEFGLLSELELVCRRISIARFVALALKGKLFLNVSPMVFLQEDHPQGSTLSYLAEHDLQPEQVVIELSEKYPIESPELLQRALMHYRDLGFQIAVDDLGAGYAGLKLWSEVNPNFVKIDRYFINQCHQDPIKREFIKSIISLGRSINAQVIAEGIETVEEFEQLQEFGMNLYQGFLFARPEPFPAVDLPAILRSYARAQNFPVHFEQMASSLLQFMQPRHGNELTKEVVEFLYKHPKVHSIPVIDNDKPIGMILRDNLLELFSTPFGRALNERKPISETMTKTPVIVEANTQLDEVAQLVTSEHDEKLLWHFIITDKGRYIGIGSVRDLLRQVTQQQLQHARYANPLSMLPGNVPIYREVDSLIFQQKNFHFAYFDLNNFKPFNDIYGYAKGDQIIQLVAGLIKKYVPSQDFVGHIGGDDFVVIFKEDYQKENWKKSCEQIISEFDQHIEHFYDDAHLKAGGIEAKSRTGEWQFFSLLSLAIGVVSPDLHLCHSHHDIAELASDAKKQAKKLQGSAIFVCRRGSPSCCKVTEEVA</sequence>
<dbReference type="InterPro" id="IPR050706">
    <property type="entry name" value="Cyclic-di-GMP_PDE-like"/>
</dbReference>
<dbReference type="CDD" id="cd01948">
    <property type="entry name" value="EAL"/>
    <property type="match status" value="1"/>
</dbReference>
<dbReference type="InterPro" id="IPR000160">
    <property type="entry name" value="GGDEF_dom"/>
</dbReference>
<feature type="domain" description="CBS" evidence="4">
    <location>
        <begin position="336"/>
        <end position="398"/>
    </location>
</feature>
<organism evidence="5 6">
    <name type="scientific">Colwellia asteriadis</name>
    <dbReference type="NCBI Taxonomy" id="517723"/>
    <lineage>
        <taxon>Bacteria</taxon>
        <taxon>Pseudomonadati</taxon>
        <taxon>Pseudomonadota</taxon>
        <taxon>Gammaproteobacteria</taxon>
        <taxon>Alteromonadales</taxon>
        <taxon>Colwelliaceae</taxon>
        <taxon>Colwellia</taxon>
    </lineage>
</organism>
<dbReference type="NCBIfam" id="TIGR00254">
    <property type="entry name" value="GGDEF"/>
    <property type="match status" value="1"/>
</dbReference>
<gene>
    <name evidence="5" type="ORF">GCM10009111_02460</name>
</gene>
<dbReference type="PROSITE" id="PS50887">
    <property type="entry name" value="GGDEF"/>
    <property type="match status" value="1"/>
</dbReference>
<dbReference type="InterPro" id="IPR029787">
    <property type="entry name" value="Nucleotide_cyclase"/>
</dbReference>
<dbReference type="Pfam" id="PF00571">
    <property type="entry name" value="CBS"/>
    <property type="match status" value="2"/>
</dbReference>
<evidence type="ECO:0000259" key="2">
    <source>
        <dbReference type="PROSITE" id="PS50883"/>
    </source>
</evidence>
<name>A0ABP3WF71_9GAMM</name>
<keyword evidence="1" id="KW-0129">CBS domain</keyword>
<dbReference type="SMART" id="SM00267">
    <property type="entry name" value="GGDEF"/>
    <property type="match status" value="1"/>
</dbReference>
<dbReference type="SMART" id="SM00052">
    <property type="entry name" value="EAL"/>
    <property type="match status" value="1"/>
</dbReference>
<dbReference type="PROSITE" id="PS50883">
    <property type="entry name" value="EAL"/>
    <property type="match status" value="1"/>
</dbReference>
<proteinExistence type="predicted"/>
<feature type="domain" description="EAL" evidence="2">
    <location>
        <begin position="1"/>
        <end position="250"/>
    </location>
</feature>
<dbReference type="Gene3D" id="3.20.20.450">
    <property type="entry name" value="EAL domain"/>
    <property type="match status" value="1"/>
</dbReference>